<dbReference type="AlphaFoldDB" id="A0A7R8A3B3"/>
<reference evidence="2" key="2">
    <citation type="submission" date="2021-02" db="EMBL/GenBank/DDBJ databases">
        <title>Aspergillus luchuensis mut. kawachii IFO 4304 genome sequence.</title>
        <authorList>
            <person name="Mori K."/>
            <person name="Kadooka C."/>
            <person name="Goto M."/>
            <person name="Futagami T."/>
        </authorList>
    </citation>
    <scope>NUCLEOTIDE SEQUENCE</scope>
    <source>
        <strain evidence="2">IFO 4308</strain>
    </source>
</reference>
<keyword evidence="3" id="KW-1185">Reference proteome</keyword>
<sequence length="112" mass="12395">MGTEPTTTGTHTSPLLLVDTTLSREMEVSVRYYGGNRIELWAGPTLPSGLHLRQQPIFLFGVEPPRLRPGFTCHNDPMPHKRLIVAARSRCCWLAVALLLLLLLLDVGCFAA</sequence>
<dbReference type="EMBL" id="AP024430">
    <property type="protein sequence ID" value="BCS02905.1"/>
    <property type="molecule type" value="Genomic_DNA"/>
</dbReference>
<evidence type="ECO:0000313" key="2">
    <source>
        <dbReference type="EMBL" id="BCS02905.1"/>
    </source>
</evidence>
<dbReference type="KEGG" id="aluc:AKAW2_61169A"/>
<reference evidence="2" key="1">
    <citation type="submission" date="2021-01" db="EMBL/GenBank/DDBJ databases">
        <authorList>
            <consortium name="Aspergillus luchuensis mut. kawachii IFO 4304 genome sequencing consortium"/>
            <person name="Kazuki M."/>
            <person name="Futagami T."/>
        </authorList>
    </citation>
    <scope>NUCLEOTIDE SEQUENCE</scope>
    <source>
        <strain evidence="2">IFO 4308</strain>
    </source>
</reference>
<evidence type="ECO:0000256" key="1">
    <source>
        <dbReference type="SAM" id="Phobius"/>
    </source>
</evidence>
<protein>
    <submittedName>
        <fullName evidence="2">Uncharacterized protein</fullName>
    </submittedName>
</protein>
<organism evidence="2 3">
    <name type="scientific">Aspergillus kawachii</name>
    <name type="common">White koji mold</name>
    <name type="synonym">Aspergillus awamori var. kawachi</name>
    <dbReference type="NCBI Taxonomy" id="1069201"/>
    <lineage>
        <taxon>Eukaryota</taxon>
        <taxon>Fungi</taxon>
        <taxon>Dikarya</taxon>
        <taxon>Ascomycota</taxon>
        <taxon>Pezizomycotina</taxon>
        <taxon>Eurotiomycetes</taxon>
        <taxon>Eurotiomycetidae</taxon>
        <taxon>Eurotiales</taxon>
        <taxon>Aspergillaceae</taxon>
        <taxon>Aspergillus</taxon>
        <taxon>Aspergillus subgen. Circumdati</taxon>
    </lineage>
</organism>
<dbReference type="RefSeq" id="XP_041546667.1">
    <property type="nucleotide sequence ID" value="XM_041693375.1"/>
</dbReference>
<name>A0A7R8A3B3_ASPKA</name>
<keyword evidence="1" id="KW-0812">Transmembrane</keyword>
<keyword evidence="1" id="KW-0472">Membrane</keyword>
<dbReference type="GeneID" id="64964226"/>
<dbReference type="Proteomes" id="UP000661280">
    <property type="component" value="Chromosome 6"/>
</dbReference>
<keyword evidence="1" id="KW-1133">Transmembrane helix</keyword>
<feature type="transmembrane region" description="Helical" evidence="1">
    <location>
        <begin position="91"/>
        <end position="111"/>
    </location>
</feature>
<accession>A0A7R8A3B3</accession>
<evidence type="ECO:0000313" key="3">
    <source>
        <dbReference type="Proteomes" id="UP000661280"/>
    </source>
</evidence>
<proteinExistence type="predicted"/>
<gene>
    <name evidence="2" type="ORF">AKAW2_61169A</name>
</gene>